<accession>A0ABT5FLF7</accession>
<dbReference type="EMBL" id="JAQOSK010000001">
    <property type="protein sequence ID" value="MDC2953352.1"/>
    <property type="molecule type" value="Genomic_DNA"/>
</dbReference>
<dbReference type="Proteomes" id="UP001221328">
    <property type="component" value="Unassembled WGS sequence"/>
</dbReference>
<evidence type="ECO:0000313" key="3">
    <source>
        <dbReference type="Proteomes" id="UP001221328"/>
    </source>
</evidence>
<reference evidence="2 3" key="1">
    <citation type="journal article" date="2015" name="Int. J. Syst. Evol. Microbiol.">
        <title>Streptomyces gilvifuscus sp. nov., an actinomycete that produces antibacterial compounds isolated from soil.</title>
        <authorList>
            <person name="Nguyen T.M."/>
            <person name="Kim J."/>
        </authorList>
    </citation>
    <scope>NUCLEOTIDE SEQUENCE [LARGE SCALE GENOMIC DNA]</scope>
    <source>
        <strain evidence="2 3">T113</strain>
    </source>
</reference>
<gene>
    <name evidence="2" type="ORF">PO587_02660</name>
</gene>
<dbReference type="Pfam" id="PF14022">
    <property type="entry name" value="DUF4238"/>
    <property type="match status" value="1"/>
</dbReference>
<dbReference type="RefSeq" id="WP_272173937.1">
    <property type="nucleotide sequence ID" value="NZ_JAQOSK010000001.1"/>
</dbReference>
<feature type="region of interest" description="Disordered" evidence="1">
    <location>
        <begin position="324"/>
        <end position="344"/>
    </location>
</feature>
<keyword evidence="3" id="KW-1185">Reference proteome</keyword>
<evidence type="ECO:0000313" key="2">
    <source>
        <dbReference type="EMBL" id="MDC2953352.1"/>
    </source>
</evidence>
<protein>
    <submittedName>
        <fullName evidence="2">DUF4238 domain-containing protein</fullName>
    </submittedName>
</protein>
<comment type="caution">
    <text evidence="2">The sequence shown here is derived from an EMBL/GenBank/DDBJ whole genome shotgun (WGS) entry which is preliminary data.</text>
</comment>
<sequence>MGKSSEETLKRRHHTVPRLLLRRFADGKRIMRVPLDGGERRLVGVADATVQRDFYSMRDENGQLDDTIEDLLSDLENMAAKIIRKIVDGLWPLPIEERAVMAEWIAAQHARIPAARAANNEIADHLGKMLIAMGGKPEIRRRLEADAKEPVSDEKVEALWQELTDFDGYYTEVSVNEHMTLMARSMKTAYEVFMARAWGLIKFERRTLLLPDHPVTLMRGEDVPSFRGVGVGNAAAILVPIDRRVAIMMASSRHGDFVVRTHTKLAKELNQRFADNARKELFHHPDDNPLDGVELHPVRDRETVISQPPEAFMMADGPSDVFKRVMSDVPEPPPGAVPPRFDDR</sequence>
<proteinExistence type="predicted"/>
<organism evidence="2 3">
    <name type="scientific">Streptomyces gilvifuscus</name>
    <dbReference type="NCBI Taxonomy" id="1550617"/>
    <lineage>
        <taxon>Bacteria</taxon>
        <taxon>Bacillati</taxon>
        <taxon>Actinomycetota</taxon>
        <taxon>Actinomycetes</taxon>
        <taxon>Kitasatosporales</taxon>
        <taxon>Streptomycetaceae</taxon>
        <taxon>Streptomyces</taxon>
    </lineage>
</organism>
<evidence type="ECO:0000256" key="1">
    <source>
        <dbReference type="SAM" id="MobiDB-lite"/>
    </source>
</evidence>
<name>A0ABT5FLF7_9ACTN</name>
<dbReference type="InterPro" id="IPR025332">
    <property type="entry name" value="DUF4238"/>
</dbReference>